<evidence type="ECO:0000256" key="5">
    <source>
        <dbReference type="ARBA" id="ARBA00023210"/>
    </source>
</evidence>
<reference evidence="7" key="1">
    <citation type="submission" date="2021-01" db="EMBL/GenBank/DDBJ databases">
        <title>YIM 132084 draft genome.</title>
        <authorList>
            <person name="An D."/>
        </authorList>
    </citation>
    <scope>NUCLEOTIDE SEQUENCE</scope>
    <source>
        <strain evidence="7">YIM 132084</strain>
    </source>
</reference>
<evidence type="ECO:0000313" key="7">
    <source>
        <dbReference type="EMBL" id="MBM9467063.1"/>
    </source>
</evidence>
<comment type="caution">
    <text evidence="7">The sequence shown here is derived from an EMBL/GenBank/DDBJ whole genome shotgun (WGS) entry which is preliminary data.</text>
</comment>
<dbReference type="GO" id="GO:0030435">
    <property type="term" value="P:sporulation resulting in formation of a cellular spore"/>
    <property type="evidence" value="ECO:0007669"/>
    <property type="project" value="UniProtKB-KW"/>
</dbReference>
<evidence type="ECO:0000256" key="4">
    <source>
        <dbReference type="ARBA" id="ARBA00022969"/>
    </source>
</evidence>
<keyword evidence="4" id="KW-0749">Sporulation</keyword>
<dbReference type="Pfam" id="PF04686">
    <property type="entry name" value="SsgA"/>
    <property type="match status" value="1"/>
</dbReference>
<protein>
    <submittedName>
        <fullName evidence="7">SsgA family sporulation/cell division regulator</fullName>
    </submittedName>
</protein>
<dbReference type="GO" id="GO:0030428">
    <property type="term" value="C:cell septum"/>
    <property type="evidence" value="ECO:0007669"/>
    <property type="project" value="UniProtKB-SubCell"/>
</dbReference>
<name>A0A939BW08_9ACTN</name>
<dbReference type="InterPro" id="IPR006776">
    <property type="entry name" value="SsgB"/>
</dbReference>
<dbReference type="Proteomes" id="UP000663792">
    <property type="component" value="Unassembled WGS sequence"/>
</dbReference>
<evidence type="ECO:0000313" key="8">
    <source>
        <dbReference type="Proteomes" id="UP000663792"/>
    </source>
</evidence>
<keyword evidence="5" id="KW-0717">Septation</keyword>
<keyword evidence="3" id="KW-0132">Cell division</keyword>
<keyword evidence="6" id="KW-0131">Cell cycle</keyword>
<evidence type="ECO:0000256" key="2">
    <source>
        <dbReference type="ARBA" id="ARBA00009323"/>
    </source>
</evidence>
<evidence type="ECO:0000256" key="1">
    <source>
        <dbReference type="ARBA" id="ARBA00004431"/>
    </source>
</evidence>
<accession>A0A939BW08</accession>
<dbReference type="InterPro" id="IPR038658">
    <property type="entry name" value="SsgB_sf"/>
</dbReference>
<dbReference type="EMBL" id="JAERWK010000008">
    <property type="protein sequence ID" value="MBM9467063.1"/>
    <property type="molecule type" value="Genomic_DNA"/>
</dbReference>
<keyword evidence="8" id="KW-1185">Reference proteome</keyword>
<comment type="similarity">
    <text evidence="2">Belongs to the SsgA family.</text>
</comment>
<dbReference type="AlphaFoldDB" id="A0A939BW08"/>
<organism evidence="7 8">
    <name type="scientific">Nakamurella leprariae</name>
    <dbReference type="NCBI Taxonomy" id="2803911"/>
    <lineage>
        <taxon>Bacteria</taxon>
        <taxon>Bacillati</taxon>
        <taxon>Actinomycetota</taxon>
        <taxon>Actinomycetes</taxon>
        <taxon>Nakamurellales</taxon>
        <taxon>Nakamurellaceae</taxon>
        <taxon>Nakamurella</taxon>
    </lineage>
</organism>
<comment type="subcellular location">
    <subcellularLocation>
        <location evidence="1">Cell septum</location>
    </subcellularLocation>
</comment>
<dbReference type="GO" id="GO:0000917">
    <property type="term" value="P:division septum assembly"/>
    <property type="evidence" value="ECO:0007669"/>
    <property type="project" value="UniProtKB-KW"/>
</dbReference>
<evidence type="ECO:0000256" key="3">
    <source>
        <dbReference type="ARBA" id="ARBA00022618"/>
    </source>
</evidence>
<proteinExistence type="inferred from homology"/>
<gene>
    <name evidence="7" type="ORF">JL106_07165</name>
</gene>
<evidence type="ECO:0000256" key="6">
    <source>
        <dbReference type="ARBA" id="ARBA00023306"/>
    </source>
</evidence>
<sequence>MTHPQPRHCTLAVPVRATLASDPAQPAVRAEFRYRSWDPFTVQLELALDQSPSVSWEFARDLVLTGIESPVGLGDVRLFPGLEGVHLELYGQRSAAVLVLDADDVDHFVVESLRMVPVGAESDFHRLDDEIALLTTLPLPDTREADGSPR</sequence>
<dbReference type="RefSeq" id="WP_205259983.1">
    <property type="nucleotide sequence ID" value="NZ_JAERWK010000008.1"/>
</dbReference>
<dbReference type="Gene3D" id="2.30.31.20">
    <property type="entry name" value="Sporulation-specific cell division protein SsgB"/>
    <property type="match status" value="1"/>
</dbReference>